<dbReference type="PANTHER" id="PTHR21562">
    <property type="entry name" value="NOTUM-RELATED"/>
    <property type="match status" value="1"/>
</dbReference>
<feature type="chain" id="PRO_5026120462" description="Pectinacetylesterase" evidence="1">
    <location>
        <begin position="44"/>
        <end position="381"/>
    </location>
</feature>
<evidence type="ECO:0000256" key="1">
    <source>
        <dbReference type="SAM" id="SignalP"/>
    </source>
</evidence>
<proteinExistence type="predicted"/>
<dbReference type="InterPro" id="IPR004963">
    <property type="entry name" value="PAE/NOTUM"/>
</dbReference>
<keyword evidence="1" id="KW-0732">Signal</keyword>
<organism evidence="2 3">
    <name type="scientific">Streptomyces coryli</name>
    <dbReference type="NCBI Taxonomy" id="1128680"/>
    <lineage>
        <taxon>Bacteria</taxon>
        <taxon>Bacillati</taxon>
        <taxon>Actinomycetota</taxon>
        <taxon>Actinomycetes</taxon>
        <taxon>Kitasatosporales</taxon>
        <taxon>Streptomycetaceae</taxon>
        <taxon>Streptomyces</taxon>
    </lineage>
</organism>
<accession>A0A6G4TWR1</accession>
<name>A0A6G4TWR1_9ACTN</name>
<dbReference type="InterPro" id="IPR029058">
    <property type="entry name" value="AB_hydrolase_fold"/>
</dbReference>
<protein>
    <recommendedName>
        <fullName evidence="4">Pectinacetylesterase</fullName>
    </recommendedName>
</protein>
<dbReference type="GO" id="GO:0016787">
    <property type="term" value="F:hydrolase activity"/>
    <property type="evidence" value="ECO:0007669"/>
    <property type="project" value="InterPro"/>
</dbReference>
<keyword evidence="3" id="KW-1185">Reference proteome</keyword>
<dbReference type="AlphaFoldDB" id="A0A6G4TWR1"/>
<comment type="caution">
    <text evidence="2">The sequence shown here is derived from an EMBL/GenBank/DDBJ whole genome shotgun (WGS) entry which is preliminary data.</text>
</comment>
<evidence type="ECO:0000313" key="2">
    <source>
        <dbReference type="EMBL" id="NGN63441.1"/>
    </source>
</evidence>
<dbReference type="PANTHER" id="PTHR21562:SF83">
    <property type="entry name" value="PECTIN ACETYLESTERASE 4"/>
    <property type="match status" value="1"/>
</dbReference>
<gene>
    <name evidence="2" type="ORF">G5C51_05925</name>
</gene>
<dbReference type="EMBL" id="JAAKZV010000015">
    <property type="protein sequence ID" value="NGN63441.1"/>
    <property type="molecule type" value="Genomic_DNA"/>
</dbReference>
<dbReference type="SUPFAM" id="SSF53474">
    <property type="entry name" value="alpha/beta-Hydrolases"/>
    <property type="match status" value="1"/>
</dbReference>
<evidence type="ECO:0000313" key="3">
    <source>
        <dbReference type="Proteomes" id="UP000481583"/>
    </source>
</evidence>
<sequence length="381" mass="40869">MTPGRRAAVATPRSLSSMMKTPLLLLAATALVLAGCGAPGHHAADPLKWERVVPAGDCNCADGSKFNFWEHRADPAKVVFFLNGGGVCWDAASCAFTSDGSPGESELYDWNLQNTNPDNRGGMFDVTRADNPFAGYSFLYVSSCTGDAHLGNASQAYSPELTVEHRGYANGTAALDHLAKHYPNAKEIVVVGKTAGSIAAPIYGGLVADRLPDAKVTVFGGQSGAWPDNPDFNTDVLDKAWGAYDTMPGWAVQGLTARQWGVPRFWNRAGRHNADLVLSRFDFAYDPHAAVEISGWEPGDSPSVDTVPGFDELAVIDANEKAVEATGTDLHSYTAPGEGHGLFEFETFYKLKVQGVRLTDWLDTLLHDKPPADVHCDPCDP</sequence>
<evidence type="ECO:0008006" key="4">
    <source>
        <dbReference type="Google" id="ProtNLM"/>
    </source>
</evidence>
<reference evidence="2 3" key="1">
    <citation type="submission" date="2020-02" db="EMBL/GenBank/DDBJ databases">
        <title>Whole-genome analyses of novel actinobacteria.</title>
        <authorList>
            <person name="Sahin N."/>
        </authorList>
    </citation>
    <scope>NUCLEOTIDE SEQUENCE [LARGE SCALE GENOMIC DNA]</scope>
    <source>
        <strain evidence="2 3">A7024</strain>
    </source>
</reference>
<feature type="signal peptide" evidence="1">
    <location>
        <begin position="1"/>
        <end position="43"/>
    </location>
</feature>
<dbReference type="Pfam" id="PF03283">
    <property type="entry name" value="PAE"/>
    <property type="match status" value="1"/>
</dbReference>
<dbReference type="Proteomes" id="UP000481583">
    <property type="component" value="Unassembled WGS sequence"/>
</dbReference>